<organism evidence="2 3">
    <name type="scientific">Cirrhinus molitorella</name>
    <name type="common">mud carp</name>
    <dbReference type="NCBI Taxonomy" id="172907"/>
    <lineage>
        <taxon>Eukaryota</taxon>
        <taxon>Metazoa</taxon>
        <taxon>Chordata</taxon>
        <taxon>Craniata</taxon>
        <taxon>Vertebrata</taxon>
        <taxon>Euteleostomi</taxon>
        <taxon>Actinopterygii</taxon>
        <taxon>Neopterygii</taxon>
        <taxon>Teleostei</taxon>
        <taxon>Ostariophysi</taxon>
        <taxon>Cypriniformes</taxon>
        <taxon>Cyprinidae</taxon>
        <taxon>Labeoninae</taxon>
        <taxon>Labeonini</taxon>
        <taxon>Cirrhinus</taxon>
    </lineage>
</organism>
<feature type="compositionally biased region" description="Basic and acidic residues" evidence="1">
    <location>
        <begin position="113"/>
        <end position="123"/>
    </location>
</feature>
<feature type="region of interest" description="Disordered" evidence="1">
    <location>
        <begin position="110"/>
        <end position="140"/>
    </location>
</feature>
<evidence type="ECO:0000313" key="3">
    <source>
        <dbReference type="Proteomes" id="UP001558613"/>
    </source>
</evidence>
<keyword evidence="3" id="KW-1185">Reference proteome</keyword>
<evidence type="ECO:0000256" key="1">
    <source>
        <dbReference type="SAM" id="MobiDB-lite"/>
    </source>
</evidence>
<evidence type="ECO:0000313" key="2">
    <source>
        <dbReference type="EMBL" id="KAL1249635.1"/>
    </source>
</evidence>
<reference evidence="2 3" key="1">
    <citation type="submission" date="2023-09" db="EMBL/GenBank/DDBJ databases">
        <authorList>
            <person name="Wang M."/>
        </authorList>
    </citation>
    <scope>NUCLEOTIDE SEQUENCE [LARGE SCALE GENOMIC DNA]</scope>
    <source>
        <strain evidence="2">GT-2023</strain>
        <tissue evidence="2">Liver</tissue>
    </source>
</reference>
<dbReference type="EMBL" id="JAYMGO010000023">
    <property type="protein sequence ID" value="KAL1249635.1"/>
    <property type="molecule type" value="Genomic_DNA"/>
</dbReference>
<dbReference type="Proteomes" id="UP001558613">
    <property type="component" value="Unassembled WGS sequence"/>
</dbReference>
<accession>A0ABR3L9Q8</accession>
<protein>
    <submittedName>
        <fullName evidence="2">Uncharacterized protein</fullName>
    </submittedName>
</protein>
<comment type="caution">
    <text evidence="2">The sequence shown here is derived from an EMBL/GenBank/DDBJ whole genome shotgun (WGS) entry which is preliminary data.</text>
</comment>
<name>A0ABR3L9Q8_9TELE</name>
<gene>
    <name evidence="2" type="ORF">QQF64_020640</name>
</gene>
<sequence>MEICRTPVLSSTPILSRHKGGIVFSPRPGQTVLKPIMFGKLYRHLNTISKLSEYFLKSLSSFARVRYISNPKDDFVSMLSMTWQAAVSTQQGPSSPSIKDDKSPCANATLWKEGLHGREKENAVTRQRRAGRKAGDHSDT</sequence>
<proteinExistence type="predicted"/>